<comment type="similarity">
    <text evidence="2">Belongs to the G-protein coupled receptor 2 family. LN-TM7 subfamily.</text>
</comment>
<dbReference type="InterPro" id="IPR000832">
    <property type="entry name" value="GPCR_2_secretin-like"/>
</dbReference>
<dbReference type="Pfam" id="PF02140">
    <property type="entry name" value="SUEL_Lectin"/>
    <property type="match status" value="1"/>
</dbReference>
<feature type="region of interest" description="Disordered" evidence="16">
    <location>
        <begin position="1422"/>
        <end position="1480"/>
    </location>
</feature>
<dbReference type="EMBL" id="GANO01002694">
    <property type="protein sequence ID" value="JAB57177.1"/>
    <property type="molecule type" value="mRNA"/>
</dbReference>
<keyword evidence="12" id="KW-1015">Disulfide bond</keyword>
<feature type="region of interest" description="Disordered" evidence="16">
    <location>
        <begin position="1108"/>
        <end position="1137"/>
    </location>
</feature>
<evidence type="ECO:0000256" key="7">
    <source>
        <dbReference type="ARBA" id="ARBA00022692"/>
    </source>
</evidence>
<feature type="compositionally biased region" description="Low complexity" evidence="16">
    <location>
        <begin position="1289"/>
        <end position="1300"/>
    </location>
</feature>
<dbReference type="FunFam" id="2.60.220.50:FF:000024">
    <property type="entry name" value="latrophilin Cirl isoform X2"/>
    <property type="match status" value="1"/>
</dbReference>
<evidence type="ECO:0000256" key="10">
    <source>
        <dbReference type="ARBA" id="ARBA00023040"/>
    </source>
</evidence>
<evidence type="ECO:0000256" key="4">
    <source>
        <dbReference type="ARBA" id="ARBA00015543"/>
    </source>
</evidence>
<feature type="transmembrane region" description="Helical" evidence="17">
    <location>
        <begin position="806"/>
        <end position="826"/>
    </location>
</feature>
<evidence type="ECO:0000256" key="13">
    <source>
        <dbReference type="ARBA" id="ARBA00023170"/>
    </source>
</evidence>
<evidence type="ECO:0000256" key="11">
    <source>
        <dbReference type="ARBA" id="ARBA00023136"/>
    </source>
</evidence>
<dbReference type="GO" id="GO:0030246">
    <property type="term" value="F:carbohydrate binding"/>
    <property type="evidence" value="ECO:0007669"/>
    <property type="project" value="UniProtKB-KW"/>
</dbReference>
<dbReference type="Pfam" id="PF16489">
    <property type="entry name" value="GAIN"/>
    <property type="match status" value="1"/>
</dbReference>
<evidence type="ECO:0000313" key="22">
    <source>
        <dbReference type="EMBL" id="JAB57177.1"/>
    </source>
</evidence>
<dbReference type="InterPro" id="IPR017981">
    <property type="entry name" value="GPCR_2-like_7TM"/>
</dbReference>
<feature type="chain" id="PRO_5004852151" description="Latrophilin Cirl" evidence="18">
    <location>
        <begin position="22"/>
        <end position="1592"/>
    </location>
</feature>
<evidence type="ECO:0000259" key="20">
    <source>
        <dbReference type="PROSITE" id="PS50228"/>
    </source>
</evidence>
<evidence type="ECO:0000256" key="9">
    <source>
        <dbReference type="ARBA" id="ARBA00022989"/>
    </source>
</evidence>
<keyword evidence="13" id="KW-0675">Receptor</keyword>
<keyword evidence="9 17" id="KW-1133">Transmembrane helix</keyword>
<keyword evidence="5" id="KW-1003">Cell membrane</keyword>
<feature type="transmembrane region" description="Helical" evidence="17">
    <location>
        <begin position="915"/>
        <end position="936"/>
    </location>
</feature>
<evidence type="ECO:0000256" key="6">
    <source>
        <dbReference type="ARBA" id="ARBA00022553"/>
    </source>
</evidence>
<keyword evidence="7 17" id="KW-0812">Transmembrane</keyword>
<keyword evidence="15" id="KW-0807">Transducer</keyword>
<feature type="transmembrane region" description="Helical" evidence="17">
    <location>
        <begin position="847"/>
        <end position="864"/>
    </location>
</feature>
<dbReference type="Gene3D" id="4.10.1240.10">
    <property type="entry name" value="GPCR, family 2, extracellular hormone receptor domain"/>
    <property type="match status" value="1"/>
</dbReference>
<dbReference type="PROSITE" id="PS50228">
    <property type="entry name" value="SUEL_LECTIN"/>
    <property type="match status" value="1"/>
</dbReference>
<dbReference type="PANTHER" id="PTHR12011:SF475">
    <property type="entry name" value="LATROPHILIN CIRL"/>
    <property type="match status" value="1"/>
</dbReference>
<evidence type="ECO:0000256" key="12">
    <source>
        <dbReference type="ARBA" id="ARBA00023157"/>
    </source>
</evidence>
<evidence type="ECO:0000256" key="8">
    <source>
        <dbReference type="ARBA" id="ARBA00022734"/>
    </source>
</evidence>
<feature type="region of interest" description="Disordered" evidence="16">
    <location>
        <begin position="126"/>
        <end position="161"/>
    </location>
</feature>
<evidence type="ECO:0000256" key="16">
    <source>
        <dbReference type="SAM" id="MobiDB-lite"/>
    </source>
</evidence>
<reference evidence="22" key="1">
    <citation type="journal article" date="2014" name="Insect Biochem. Mol. Biol.">
        <title>An insight into the sialome of the frog biting fly, Corethrella appendiculata.</title>
        <authorList>
            <person name="Ribeiro J.M.C."/>
            <person name="Chagas A.C."/>
            <person name="Pham V.M."/>
            <person name="Lounibos L.P."/>
            <person name="Calvo E."/>
        </authorList>
    </citation>
    <scope>NUCLEOTIDE SEQUENCE</scope>
    <source>
        <tissue evidence="22">Salivary glands</tissue>
    </source>
</reference>
<dbReference type="FunFam" id="2.60.120.740:FF:000001">
    <property type="entry name" value="Adhesion G protein-coupled receptor L2"/>
    <property type="match status" value="1"/>
</dbReference>
<dbReference type="GO" id="GO:0004930">
    <property type="term" value="F:G protein-coupled receptor activity"/>
    <property type="evidence" value="ECO:0007669"/>
    <property type="project" value="UniProtKB-KW"/>
</dbReference>
<feature type="transmembrane region" description="Helical" evidence="17">
    <location>
        <begin position="956"/>
        <end position="982"/>
    </location>
</feature>
<feature type="compositionally biased region" description="Low complexity" evidence="16">
    <location>
        <begin position="226"/>
        <end position="263"/>
    </location>
</feature>
<evidence type="ECO:0000256" key="18">
    <source>
        <dbReference type="SAM" id="SignalP"/>
    </source>
</evidence>
<dbReference type="Gene3D" id="2.60.120.740">
    <property type="match status" value="1"/>
</dbReference>
<dbReference type="InterPro" id="IPR057244">
    <property type="entry name" value="GAIN_B"/>
</dbReference>
<dbReference type="FunFam" id="1.25.40.610:FF:000006">
    <property type="entry name" value="latrophilin Cirl isoform X2"/>
    <property type="match status" value="1"/>
</dbReference>
<evidence type="ECO:0000256" key="15">
    <source>
        <dbReference type="ARBA" id="ARBA00023224"/>
    </source>
</evidence>
<feature type="compositionally biased region" description="Polar residues" evidence="16">
    <location>
        <begin position="138"/>
        <end position="157"/>
    </location>
</feature>
<sequence>NTIFIFGLILIIITLPSTTSAITPKYETAYACEGKILTIECEPGDLINLIRANYGRFSITICNDHGNVDWSVNCMSPKSLRVLTSKCAYKQNCSVLASTHMFSDPCPGTFKYLEAHYQCISAAQTSTTSNRPSPPWLVTSQPSVWSTSTVRNPTTARISNNDDDDIFDLDFDSKSITSSSTTPSPSFGGKSSSSSTASIFTNRIKTTVSTKQLSTTQKPLTLTDLNNLLNNNNNNKNVSNDSSSNSFKQKQFNFTNNATNNVKNNKKFSDEQLSKTSNLTNNNNNYNDKKSTNNSLSIELSKTNGNHENSSTSSLLPSTAQYSPLPSTVTSSIYSPVSSSSSSSSSSLQPVHDDGGNFHTSTQSTVLNSNRSSINSDGKSINSNNDNYYCGPTTARNLFWNLTRVGESNVQPCPGGATGIAKWRCVYVTSTQKLYQQQSLDDKKSDISNKNLDNNNSNDKIVTWQPSQPDLTLCRSLWLNSLEIRVQQRDSSLISIANDLSQVTSSKTLYGGDMLVTTKIIQTMSEKMAYDIETFPDQRQREAIILELLNGVVKTGSNLLDQSQQLSWLDLSYDDQMRVATSLLTGLEDNAFLLASAMIREKNVVQKVKNILLSIRVLETRNIDGNEVFPDSNIEQWQISNDQIELPRGALIENSEGGLVRIVFVAFDRLESILRPHQIIQATDTTSSDMGTNNGNSSATNTVLRQRVLNSKVISASLGKGRHIQLSQPIRLALKHLRVENVTNPTCVFWNYIDHAWSEDGCYVEHTNKTHTTCMCNHLTNFAILMDVIDESQMSLLSMIDDNIKILIYISIIICIIFIVIAILTLKLFNGGVFVKHSCRTTIYKNLYICLLTIEILFLIAIELNETNILCGFTSAFLHCSFLCAVAWMFFEGFQLYIMLTRDDMLLEVEKFSRILWYYLLTYGLSFLIVAIALAVDPIVYTRADYCVWMEQSTLFYVTFLSPIIFFIIANLIYSGMALYTMCKKYKSSLKNKEHTRLTSARFYLRCSFIFLILFTIDWIFGFMYMKNNKYNYNLMNSDAILTGEYETKSTLCYAYIFIILNTLQGVYIFVFHCIQNDKIRREYQKYIDQQPWLPQCLRCSKTSSISTTTSSNHNHNPQQQQQQQQPTTHQPIGTAGDSISINNSIQIANNPNTQQNTVNRNYHCHYNNSAGIAIGGNAAGTNTSTPTSTYHHHNNIVIENRQSNVGIGAGGVLHGQLSTGQTSPSSSSGSTHLIYNAPCCLKPDMQQDWNYQHQANFDNDMNVDSKSLYYERKMKKLKSPQIRDPQHPHLQQQQQQQHPPDNDFPYWSDNNVNINLNDKHQQPVPHQRGSKYNGDIGIITGQFPQHHYHHHQNSSSSSSCTTGLGGGGGVYSSYKKIKSQYPSIGNNPIDNPEQQLMNNQMDLRNINMEAMSGSNEILQYLQQQQQQQHHPPIPPSSSASAAAAAYKLRNRQQPHGRGGGGYNSSHIPSSPSSLSHHRYPDEPVYEEIIGNIRNSTSYNRGIDNPHRHHDLDDLDDEQDDDHIDLMLDVNKSSSAPYMGREFSRRPLIKTQYDPSQFNEQPQPSSRNISAILDENNTVICYLEPLPNQQQK</sequence>
<feature type="domain" description="GAIN-B" evidence="19">
    <location>
        <begin position="602"/>
        <end position="792"/>
    </location>
</feature>
<keyword evidence="10" id="KW-0297">G-protein coupled receptor</keyword>
<comment type="subcellular location">
    <subcellularLocation>
        <location evidence="1">Cell membrane</location>
        <topology evidence="1">Multi-pass membrane protein</topology>
    </subcellularLocation>
</comment>
<feature type="compositionally biased region" description="Polar residues" evidence="16">
    <location>
        <begin position="296"/>
        <end position="325"/>
    </location>
</feature>
<dbReference type="InterPro" id="IPR000922">
    <property type="entry name" value="Lectin_gal-bd_dom"/>
</dbReference>
<dbReference type="InterPro" id="IPR000203">
    <property type="entry name" value="GPS"/>
</dbReference>
<protein>
    <recommendedName>
        <fullName evidence="4">Latrophilin Cirl</fullName>
    </recommendedName>
</protein>
<dbReference type="PROSITE" id="PS50261">
    <property type="entry name" value="G_PROTEIN_RECEP_F2_4"/>
    <property type="match status" value="1"/>
</dbReference>
<feature type="region of interest" description="Disordered" evidence="16">
    <location>
        <begin position="176"/>
        <end position="195"/>
    </location>
</feature>
<feature type="compositionally biased region" description="Low complexity" evidence="16">
    <location>
        <begin position="326"/>
        <end position="347"/>
    </location>
</feature>
<evidence type="ECO:0000256" key="2">
    <source>
        <dbReference type="ARBA" id="ARBA00010933"/>
    </source>
</evidence>
<dbReference type="PROSITE" id="PS50221">
    <property type="entry name" value="GAIN_B"/>
    <property type="match status" value="1"/>
</dbReference>
<evidence type="ECO:0000256" key="5">
    <source>
        <dbReference type="ARBA" id="ARBA00022475"/>
    </source>
</evidence>
<evidence type="ECO:0000259" key="21">
    <source>
        <dbReference type="PROSITE" id="PS50261"/>
    </source>
</evidence>
<feature type="region of interest" description="Disordered" evidence="16">
    <location>
        <begin position="226"/>
        <end position="385"/>
    </location>
</feature>
<dbReference type="Gene3D" id="1.20.1070.10">
    <property type="entry name" value="Rhodopsin 7-helix transmembrane proteins"/>
    <property type="match status" value="1"/>
</dbReference>
<dbReference type="GO" id="GO:0007166">
    <property type="term" value="P:cell surface receptor signaling pathway"/>
    <property type="evidence" value="ECO:0007669"/>
    <property type="project" value="InterPro"/>
</dbReference>
<dbReference type="Pfam" id="PF01825">
    <property type="entry name" value="GPS"/>
    <property type="match status" value="1"/>
</dbReference>
<feature type="compositionally biased region" description="Polar residues" evidence="16">
    <location>
        <begin position="358"/>
        <end position="385"/>
    </location>
</feature>
<dbReference type="GO" id="GO:0005886">
    <property type="term" value="C:plasma membrane"/>
    <property type="evidence" value="ECO:0007669"/>
    <property type="project" value="UniProtKB-SubCell"/>
</dbReference>
<feature type="compositionally biased region" description="Low complexity" evidence="16">
    <location>
        <begin position="1108"/>
        <end position="1132"/>
    </location>
</feature>
<feature type="transmembrane region" description="Helical" evidence="17">
    <location>
        <begin position="1003"/>
        <end position="1026"/>
    </location>
</feature>
<keyword evidence="18" id="KW-0732">Signal</keyword>
<keyword evidence="14" id="KW-0325">Glycoprotein</keyword>
<dbReference type="Pfam" id="PF00002">
    <property type="entry name" value="7tm_2"/>
    <property type="match status" value="1"/>
</dbReference>
<feature type="transmembrane region" description="Helical" evidence="17">
    <location>
        <begin position="876"/>
        <end position="894"/>
    </location>
</feature>
<evidence type="ECO:0000256" key="3">
    <source>
        <dbReference type="ARBA" id="ARBA00011834"/>
    </source>
</evidence>
<keyword evidence="11 17" id="KW-0472">Membrane</keyword>
<dbReference type="Gene3D" id="1.25.40.610">
    <property type="match status" value="1"/>
</dbReference>
<evidence type="ECO:0000256" key="1">
    <source>
        <dbReference type="ARBA" id="ARBA00004651"/>
    </source>
</evidence>
<keyword evidence="8" id="KW-0430">Lectin</keyword>
<dbReference type="Gene3D" id="2.60.220.50">
    <property type="match status" value="1"/>
</dbReference>
<keyword evidence="6" id="KW-0597">Phosphoprotein</keyword>
<feature type="compositionally biased region" description="Low complexity" evidence="16">
    <location>
        <begin position="1465"/>
        <end position="1475"/>
    </location>
</feature>
<evidence type="ECO:0000256" key="14">
    <source>
        <dbReference type="ARBA" id="ARBA00023180"/>
    </source>
</evidence>
<feature type="compositionally biased region" description="Low complexity" evidence="16">
    <location>
        <begin position="274"/>
        <end position="286"/>
    </location>
</feature>
<dbReference type="InterPro" id="IPR043159">
    <property type="entry name" value="Lectin_gal-bd_sf"/>
</dbReference>
<accession>W4VRI4</accession>
<dbReference type="InterPro" id="IPR046338">
    <property type="entry name" value="GAIN_dom_sf"/>
</dbReference>
<feature type="domain" description="SUEL-type lectin" evidence="20">
    <location>
        <begin position="31"/>
        <end position="120"/>
    </location>
</feature>
<organism evidence="22">
    <name type="scientific">Corethrella appendiculata</name>
    <dbReference type="NCBI Taxonomy" id="1370023"/>
    <lineage>
        <taxon>Eukaryota</taxon>
        <taxon>Metazoa</taxon>
        <taxon>Ecdysozoa</taxon>
        <taxon>Arthropoda</taxon>
        <taxon>Hexapoda</taxon>
        <taxon>Insecta</taxon>
        <taxon>Pterygota</taxon>
        <taxon>Neoptera</taxon>
        <taxon>Endopterygota</taxon>
        <taxon>Diptera</taxon>
        <taxon>Nematocera</taxon>
        <taxon>Culicoidea</taxon>
        <taxon>Chaoboridae</taxon>
        <taxon>Corethrella</taxon>
    </lineage>
</organism>
<evidence type="ECO:0000259" key="19">
    <source>
        <dbReference type="PROSITE" id="PS50221"/>
    </source>
</evidence>
<dbReference type="InterPro" id="IPR032471">
    <property type="entry name" value="AGRL2-4_GAIN_subdom_A"/>
</dbReference>
<feature type="compositionally biased region" description="Low complexity" evidence="16">
    <location>
        <begin position="1422"/>
        <end position="1447"/>
    </location>
</feature>
<dbReference type="PANTHER" id="PTHR12011">
    <property type="entry name" value="ADHESION G-PROTEIN COUPLED RECEPTOR"/>
    <property type="match status" value="1"/>
</dbReference>
<feature type="region of interest" description="Disordered" evidence="16">
    <location>
        <begin position="1278"/>
        <end position="1310"/>
    </location>
</feature>
<dbReference type="InterPro" id="IPR036445">
    <property type="entry name" value="GPCR_2_extracell_dom_sf"/>
</dbReference>
<feature type="domain" description="G-protein coupled receptors family 2 profile 2" evidence="21">
    <location>
        <begin position="804"/>
        <end position="1077"/>
    </location>
</feature>
<name>W4VRI4_9DIPT</name>
<proteinExistence type="evidence at transcript level"/>
<dbReference type="SMART" id="SM00303">
    <property type="entry name" value="GPS"/>
    <property type="match status" value="1"/>
</dbReference>
<feature type="transmembrane region" description="Helical" evidence="17">
    <location>
        <begin position="1054"/>
        <end position="1075"/>
    </location>
</feature>
<feature type="signal peptide" evidence="18">
    <location>
        <begin position="1"/>
        <end position="21"/>
    </location>
</feature>
<feature type="non-terminal residue" evidence="22">
    <location>
        <position position="1"/>
    </location>
</feature>
<evidence type="ECO:0000256" key="17">
    <source>
        <dbReference type="SAM" id="Phobius"/>
    </source>
</evidence>
<dbReference type="CDD" id="cd22830">
    <property type="entry name" value="Gal_Rha_Lectin_dCirl"/>
    <property type="match status" value="1"/>
</dbReference>
<comment type="subunit">
    <text evidence="3">Forms a heterodimer, consisting of a large extracellular region non-covalently linked to a seven-transmembrane moiety.</text>
</comment>